<protein>
    <submittedName>
        <fullName evidence="3">Uncharacterized protein</fullName>
    </submittedName>
</protein>
<dbReference type="Proteomes" id="UP001620626">
    <property type="component" value="Unassembled WGS sequence"/>
</dbReference>
<dbReference type="AlphaFoldDB" id="A0ABD2I0Y9"/>
<keyword evidence="2" id="KW-0732">Signal</keyword>
<organism evidence="3 4">
    <name type="scientific">Heterodera trifolii</name>
    <dbReference type="NCBI Taxonomy" id="157864"/>
    <lineage>
        <taxon>Eukaryota</taxon>
        <taxon>Metazoa</taxon>
        <taxon>Ecdysozoa</taxon>
        <taxon>Nematoda</taxon>
        <taxon>Chromadorea</taxon>
        <taxon>Rhabditida</taxon>
        <taxon>Tylenchina</taxon>
        <taxon>Tylenchomorpha</taxon>
        <taxon>Tylenchoidea</taxon>
        <taxon>Heteroderidae</taxon>
        <taxon>Heteroderinae</taxon>
        <taxon>Heterodera</taxon>
    </lineage>
</organism>
<evidence type="ECO:0000256" key="1">
    <source>
        <dbReference type="SAM" id="MobiDB-lite"/>
    </source>
</evidence>
<name>A0ABD2I0Y9_9BILA</name>
<feature type="compositionally biased region" description="Low complexity" evidence="1">
    <location>
        <begin position="395"/>
        <end position="410"/>
    </location>
</feature>
<feature type="region of interest" description="Disordered" evidence="1">
    <location>
        <begin position="390"/>
        <end position="506"/>
    </location>
</feature>
<feature type="compositionally biased region" description="Low complexity" evidence="1">
    <location>
        <begin position="486"/>
        <end position="501"/>
    </location>
</feature>
<feature type="signal peptide" evidence="2">
    <location>
        <begin position="1"/>
        <end position="22"/>
    </location>
</feature>
<dbReference type="EMBL" id="JBICBT010001370">
    <property type="protein sequence ID" value="KAL3071036.1"/>
    <property type="molecule type" value="Genomic_DNA"/>
</dbReference>
<keyword evidence="4" id="KW-1185">Reference proteome</keyword>
<evidence type="ECO:0000313" key="3">
    <source>
        <dbReference type="EMBL" id="KAL3071036.1"/>
    </source>
</evidence>
<evidence type="ECO:0000313" key="4">
    <source>
        <dbReference type="Proteomes" id="UP001620626"/>
    </source>
</evidence>
<comment type="caution">
    <text evidence="3">The sequence shown here is derived from an EMBL/GenBank/DDBJ whole genome shotgun (WGS) entry which is preliminary data.</text>
</comment>
<feature type="region of interest" description="Disordered" evidence="1">
    <location>
        <begin position="523"/>
        <end position="551"/>
    </location>
</feature>
<sequence>MSILNPIIILILLFAACSKTFGSSQEPSQEVASAEFNSNEIKPISERKVLPPPSPAYNKNDIEKIEEDLHNEYDGQINPNTWYSNVEQRMDLPFVEIDERGVERHYSRAVVDEWGLRRAFRNERRKNGAKHEMVDKKHEKLALRNAAKNNEIAQYAKAVDGKVDTLYADHEATRKLAKATRGGVGALKSAMKKHNGDMDERFKRHSGEIKLHGNRLATIEESVNEKHQETTDNMDTLVKQLGKNVIHENDSRHKIGKVLENHGQHLDKNRKKLKNMKARTKHLYDSVEVQGGALDHLGTNFGDINDEVKALKEIVAWQSVALKKLQSSQGQDDDTVKKMIENQKTLTKSVMESNKQVLQLLGDFAHQLGAKVSTAIDSVDLQLAKALSISDEQPKQQQQQQQQEQPPAAKTTNAEASVAEPIQQKKVASLAERVQHPLFLKKRDPKREQYEKEQQQKQHEQASQAGAKPAKVEEKLGRPYAEEFSKPSPKKTTTSSSSSTTDESNITFESALKALGLKKNGKKLMAHTHTSESAAEQQAPAAEASSSVTNW</sequence>
<feature type="compositionally biased region" description="Basic and acidic residues" evidence="1">
    <location>
        <begin position="441"/>
        <end position="460"/>
    </location>
</feature>
<gene>
    <name evidence="3" type="ORF">niasHT_037195</name>
</gene>
<accession>A0ABD2I0Y9</accession>
<reference evidence="3 4" key="1">
    <citation type="submission" date="2024-10" db="EMBL/GenBank/DDBJ databases">
        <authorList>
            <person name="Kim D."/>
        </authorList>
    </citation>
    <scope>NUCLEOTIDE SEQUENCE [LARGE SCALE GENOMIC DNA]</scope>
    <source>
        <strain evidence="3">BH-2024</strain>
    </source>
</reference>
<proteinExistence type="predicted"/>
<feature type="compositionally biased region" description="Basic and acidic residues" evidence="1">
    <location>
        <begin position="470"/>
        <end position="485"/>
    </location>
</feature>
<feature type="compositionally biased region" description="Low complexity" evidence="1">
    <location>
        <begin position="531"/>
        <end position="551"/>
    </location>
</feature>
<feature type="chain" id="PRO_5044790290" evidence="2">
    <location>
        <begin position="23"/>
        <end position="551"/>
    </location>
</feature>
<evidence type="ECO:0000256" key="2">
    <source>
        <dbReference type="SAM" id="SignalP"/>
    </source>
</evidence>